<evidence type="ECO:0000256" key="1">
    <source>
        <dbReference type="SAM" id="MobiDB-lite"/>
    </source>
</evidence>
<gene>
    <name evidence="2" type="ORF">AVDCRST_MAG66-347</name>
</gene>
<dbReference type="AlphaFoldDB" id="A0A6J4N912"/>
<evidence type="ECO:0000313" key="2">
    <source>
        <dbReference type="EMBL" id="CAA9381250.1"/>
    </source>
</evidence>
<protein>
    <submittedName>
        <fullName evidence="2">Uncharacterized protein</fullName>
    </submittedName>
</protein>
<sequence>MQHRDRAEQHAPSPRDPASGHIPPTRPTLRPPSSAGSARRPVRSCTYWAISVPGGVLSSDPSLR</sequence>
<accession>A0A6J4N912</accession>
<name>A0A6J4N912_9PSEU</name>
<reference evidence="2" key="1">
    <citation type="submission" date="2020-02" db="EMBL/GenBank/DDBJ databases">
        <authorList>
            <person name="Meier V. D."/>
        </authorList>
    </citation>
    <scope>NUCLEOTIDE SEQUENCE</scope>
    <source>
        <strain evidence="2">AVDCRST_MAG66</strain>
    </source>
</reference>
<proteinExistence type="predicted"/>
<feature type="region of interest" description="Disordered" evidence="1">
    <location>
        <begin position="1"/>
        <end position="41"/>
    </location>
</feature>
<dbReference type="EMBL" id="CADCUS010000045">
    <property type="protein sequence ID" value="CAA9381250.1"/>
    <property type="molecule type" value="Genomic_DNA"/>
</dbReference>
<organism evidence="2">
    <name type="scientific">uncultured Pseudonocardia sp</name>
    <dbReference type="NCBI Taxonomy" id="211455"/>
    <lineage>
        <taxon>Bacteria</taxon>
        <taxon>Bacillati</taxon>
        <taxon>Actinomycetota</taxon>
        <taxon>Actinomycetes</taxon>
        <taxon>Pseudonocardiales</taxon>
        <taxon>Pseudonocardiaceae</taxon>
        <taxon>Pseudonocardia</taxon>
        <taxon>environmental samples</taxon>
    </lineage>
</organism>